<evidence type="ECO:0000313" key="1">
    <source>
        <dbReference type="EMBL" id="TMR35780.1"/>
    </source>
</evidence>
<protein>
    <submittedName>
        <fullName evidence="1">Uncharacterized protein</fullName>
    </submittedName>
</protein>
<proteinExistence type="predicted"/>
<name>A0A5S4HA93_9ACTN</name>
<sequence length="62" mass="6392">MAVLLGVTHIEPDPLSETYFTRAAGALDAHRADSAHACVSCSAAWPCAPALAAAFMLELHAA</sequence>
<dbReference type="EMBL" id="VCKX01000030">
    <property type="protein sequence ID" value="TMR35780.1"/>
    <property type="molecule type" value="Genomic_DNA"/>
</dbReference>
<keyword evidence="2" id="KW-1185">Reference proteome</keyword>
<dbReference type="Proteomes" id="UP000306628">
    <property type="component" value="Unassembled WGS sequence"/>
</dbReference>
<reference evidence="1 2" key="1">
    <citation type="submission" date="2019-05" db="EMBL/GenBank/DDBJ databases">
        <title>Draft genome sequence of Nonomuraea zeae DSM 100528.</title>
        <authorList>
            <person name="Saricaoglu S."/>
            <person name="Isik K."/>
        </authorList>
    </citation>
    <scope>NUCLEOTIDE SEQUENCE [LARGE SCALE GENOMIC DNA]</scope>
    <source>
        <strain evidence="1 2">DSM 100528</strain>
    </source>
</reference>
<accession>A0A5S4HA93</accession>
<evidence type="ECO:0000313" key="2">
    <source>
        <dbReference type="Proteomes" id="UP000306628"/>
    </source>
</evidence>
<dbReference type="AlphaFoldDB" id="A0A5S4HA93"/>
<dbReference type="RefSeq" id="WP_138689886.1">
    <property type="nucleotide sequence ID" value="NZ_JBHSAZ010000089.1"/>
</dbReference>
<dbReference type="OrthoDB" id="3542278at2"/>
<organism evidence="1 2">
    <name type="scientific">Nonomuraea zeae</name>
    <dbReference type="NCBI Taxonomy" id="1642303"/>
    <lineage>
        <taxon>Bacteria</taxon>
        <taxon>Bacillati</taxon>
        <taxon>Actinomycetota</taxon>
        <taxon>Actinomycetes</taxon>
        <taxon>Streptosporangiales</taxon>
        <taxon>Streptosporangiaceae</taxon>
        <taxon>Nonomuraea</taxon>
    </lineage>
</organism>
<comment type="caution">
    <text evidence="1">The sequence shown here is derived from an EMBL/GenBank/DDBJ whole genome shotgun (WGS) entry which is preliminary data.</text>
</comment>
<gene>
    <name evidence="1" type="ORF">ETD85_12805</name>
</gene>